<keyword evidence="4" id="KW-1185">Reference proteome</keyword>
<gene>
    <name evidence="3" type="ORF">MTIM_06460</name>
</gene>
<feature type="region of interest" description="Disordered" evidence="1">
    <location>
        <begin position="37"/>
        <end position="58"/>
    </location>
</feature>
<feature type="compositionally biased region" description="Low complexity" evidence="1">
    <location>
        <begin position="37"/>
        <end position="50"/>
    </location>
</feature>
<evidence type="ECO:0000313" key="4">
    <source>
        <dbReference type="Proteomes" id="UP000465301"/>
    </source>
</evidence>
<feature type="signal peptide" evidence="2">
    <location>
        <begin position="1"/>
        <end position="25"/>
    </location>
</feature>
<evidence type="ECO:0000256" key="2">
    <source>
        <dbReference type="SAM" id="SignalP"/>
    </source>
</evidence>
<dbReference type="Proteomes" id="UP000465301">
    <property type="component" value="Unassembled WGS sequence"/>
</dbReference>
<feature type="chain" id="PRO_5029644026" description="Lipoprotein" evidence="2">
    <location>
        <begin position="26"/>
        <end position="119"/>
    </location>
</feature>
<feature type="region of interest" description="Disordered" evidence="1">
    <location>
        <begin position="83"/>
        <end position="119"/>
    </location>
</feature>
<evidence type="ECO:0000313" key="3">
    <source>
        <dbReference type="EMBL" id="GFG94767.1"/>
    </source>
</evidence>
<feature type="compositionally biased region" description="Pro residues" evidence="1">
    <location>
        <begin position="92"/>
        <end position="102"/>
    </location>
</feature>
<accession>A0A7I9Z216</accession>
<organism evidence="3 4">
    <name type="scientific">Mycobacterium timonense</name>
    <dbReference type="NCBI Taxonomy" id="701043"/>
    <lineage>
        <taxon>Bacteria</taxon>
        <taxon>Bacillati</taxon>
        <taxon>Actinomycetota</taxon>
        <taxon>Actinomycetes</taxon>
        <taxon>Mycobacteriales</taxon>
        <taxon>Mycobacteriaceae</taxon>
        <taxon>Mycobacterium</taxon>
        <taxon>Mycobacterium avium complex (MAC)</taxon>
    </lineage>
</organism>
<dbReference type="EMBL" id="BLLA01000001">
    <property type="protein sequence ID" value="GFG94767.1"/>
    <property type="molecule type" value="Genomic_DNA"/>
</dbReference>
<proteinExistence type="predicted"/>
<reference evidence="3 4" key="1">
    <citation type="journal article" date="2019" name="Emerg. Microbes Infect.">
        <title>Comprehensive subspecies identification of 175 nontuberculous mycobacteria species based on 7547 genomic profiles.</title>
        <authorList>
            <person name="Matsumoto Y."/>
            <person name="Kinjo T."/>
            <person name="Motooka D."/>
            <person name="Nabeya D."/>
            <person name="Jung N."/>
            <person name="Uechi K."/>
            <person name="Horii T."/>
            <person name="Iida T."/>
            <person name="Fujita J."/>
            <person name="Nakamura S."/>
        </authorList>
    </citation>
    <scope>NUCLEOTIDE SEQUENCE [LARGE SCALE GENOMIC DNA]</scope>
    <source>
        <strain evidence="3 4">JCM 30726</strain>
    </source>
</reference>
<dbReference type="PROSITE" id="PS51257">
    <property type="entry name" value="PROKAR_LIPOPROTEIN"/>
    <property type="match status" value="1"/>
</dbReference>
<evidence type="ECO:0008006" key="5">
    <source>
        <dbReference type="Google" id="ProtNLM"/>
    </source>
</evidence>
<comment type="caution">
    <text evidence="3">The sequence shown here is derived from an EMBL/GenBank/DDBJ whole genome shotgun (WGS) entry which is preliminary data.</text>
</comment>
<name>A0A7I9Z216_9MYCO</name>
<dbReference type="AlphaFoldDB" id="A0A7I9Z216"/>
<evidence type="ECO:0000256" key="1">
    <source>
        <dbReference type="SAM" id="MobiDB-lite"/>
    </source>
</evidence>
<keyword evidence="2" id="KW-0732">Signal</keyword>
<sequence>MIFRAKKKILTVCGGAALLVSTVGCDDGVVATSARPAATTTTASSGVTPAQPLPAAPESRTVGAGFNGCIIGLNCGCFPRQGKCGRQRSPRVVPPPPAPAPPGEYGNNGPVDGHVPVAP</sequence>
<protein>
    <recommendedName>
        <fullName evidence="5">Lipoprotein</fullName>
    </recommendedName>
</protein>